<keyword evidence="1" id="KW-0472">Membrane</keyword>
<accession>A0A286M2U2</accession>
<gene>
    <name evidence="2" type="ordered locus">GbCGDNIH1_5004</name>
</gene>
<name>A0A286M2U2_GRABC</name>
<protein>
    <submittedName>
        <fullName evidence="2">Uncharacterized protein</fullName>
    </submittedName>
</protein>
<reference evidence="2 3" key="1">
    <citation type="journal article" date="2007" name="J. Bacteriol.">
        <title>Genome sequence analysis of the emerging human pathogenic acetic acid bacterium Granulibacter bethesdensis.</title>
        <authorList>
            <person name="Greenberg D.E."/>
            <person name="Porcella S.F."/>
            <person name="Zelazny A.M."/>
            <person name="Virtaneva K."/>
            <person name="Sturdevant D.E."/>
            <person name="Kupko J.J.III."/>
            <person name="Barbian K.D."/>
            <person name="Babar A."/>
            <person name="Dorward D.W."/>
            <person name="Holland S.M."/>
        </authorList>
    </citation>
    <scope>NUCLEOTIDE SEQUENCE [LARGE SCALE GENOMIC DNA]</scope>
    <source>
        <strain evidence="3">ATCC BAA-1260 / CGDNIH1</strain>
    </source>
</reference>
<sequence>MSSEYRRHPGALHKLMIIHPYGVGLVMIVHEPVIIWFLKIFGGFQSRSGW</sequence>
<feature type="transmembrane region" description="Helical" evidence="1">
    <location>
        <begin position="21"/>
        <end position="41"/>
    </location>
</feature>
<keyword evidence="1" id="KW-0812">Transmembrane</keyword>
<proteinExistence type="predicted"/>
<evidence type="ECO:0000256" key="1">
    <source>
        <dbReference type="SAM" id="Phobius"/>
    </source>
</evidence>
<organism evidence="2 3">
    <name type="scientific">Granulibacter bethesdensis (strain ATCC BAA-1260 / CGDNIH1)</name>
    <dbReference type="NCBI Taxonomy" id="391165"/>
    <lineage>
        <taxon>Bacteria</taxon>
        <taxon>Pseudomonadati</taxon>
        <taxon>Pseudomonadota</taxon>
        <taxon>Alphaproteobacteria</taxon>
        <taxon>Acetobacterales</taxon>
        <taxon>Acetobacteraceae</taxon>
        <taxon>Granulibacter</taxon>
    </lineage>
</organism>
<dbReference type="KEGG" id="gbe:GbCGDNIH1_5004"/>
<evidence type="ECO:0000313" key="3">
    <source>
        <dbReference type="Proteomes" id="UP000001963"/>
    </source>
</evidence>
<evidence type="ECO:0000313" key="2">
    <source>
        <dbReference type="EMBL" id="ASV62341.1"/>
    </source>
</evidence>
<keyword evidence="1" id="KW-1133">Transmembrane helix</keyword>
<dbReference type="AlphaFoldDB" id="A0A286M2U2"/>
<keyword evidence="3" id="KW-1185">Reference proteome</keyword>
<dbReference type="EMBL" id="CP000394">
    <property type="protein sequence ID" value="ASV62341.1"/>
    <property type="molecule type" value="Genomic_DNA"/>
</dbReference>
<dbReference type="Proteomes" id="UP000001963">
    <property type="component" value="Chromosome"/>
</dbReference>